<evidence type="ECO:0000313" key="2">
    <source>
        <dbReference type="Proteomes" id="UP000199382"/>
    </source>
</evidence>
<organism evidence="1 2">
    <name type="scientific">Aliiruegeria lutimaris</name>
    <dbReference type="NCBI Taxonomy" id="571298"/>
    <lineage>
        <taxon>Bacteria</taxon>
        <taxon>Pseudomonadati</taxon>
        <taxon>Pseudomonadota</taxon>
        <taxon>Alphaproteobacteria</taxon>
        <taxon>Rhodobacterales</taxon>
        <taxon>Roseobacteraceae</taxon>
        <taxon>Aliiruegeria</taxon>
    </lineage>
</organism>
<dbReference type="STRING" id="571298.SAMN04488026_11582"/>
<dbReference type="EMBL" id="FNEK01000158">
    <property type="protein sequence ID" value="SDM05744.1"/>
    <property type="molecule type" value="Genomic_DNA"/>
</dbReference>
<gene>
    <name evidence="1" type="ORF">SAMN04488026_11582</name>
</gene>
<sequence length="126" mass="13849">MGNGFSIAEVRLPDFGVPEHFPELGADVFEERLRRLKKRSAGIGLDAIVVYADREHFANLGYLCGLAPRFEEALLIIRNGKRPILITGPENQGYAAQSPVDLNGCSTRRLAFSVKTGATRRISCNC</sequence>
<dbReference type="Proteomes" id="UP000199382">
    <property type="component" value="Unassembled WGS sequence"/>
</dbReference>
<reference evidence="1 2" key="1">
    <citation type="submission" date="2016-10" db="EMBL/GenBank/DDBJ databases">
        <authorList>
            <person name="de Groot N.N."/>
        </authorList>
    </citation>
    <scope>NUCLEOTIDE SEQUENCE [LARGE SCALE GENOMIC DNA]</scope>
    <source>
        <strain evidence="1 2">DSM 25294</strain>
    </source>
</reference>
<keyword evidence="2" id="KW-1185">Reference proteome</keyword>
<name>A0A1G9Q3Y6_9RHOB</name>
<accession>A0A1G9Q3Y6</accession>
<evidence type="ECO:0000313" key="1">
    <source>
        <dbReference type="EMBL" id="SDM05744.1"/>
    </source>
</evidence>
<dbReference type="RefSeq" id="WP_093165123.1">
    <property type="nucleotide sequence ID" value="NZ_FNEK01000158.1"/>
</dbReference>
<dbReference type="SUPFAM" id="SSF53092">
    <property type="entry name" value="Creatinase/prolidase N-terminal domain"/>
    <property type="match status" value="1"/>
</dbReference>
<dbReference type="InterPro" id="IPR029149">
    <property type="entry name" value="Creatin/AminoP/Spt16_N"/>
</dbReference>
<evidence type="ECO:0008006" key="3">
    <source>
        <dbReference type="Google" id="ProtNLM"/>
    </source>
</evidence>
<protein>
    <recommendedName>
        <fullName evidence="3">Creatinase/Prolidase N-terminal domain-containing protein</fullName>
    </recommendedName>
</protein>
<proteinExistence type="predicted"/>
<dbReference type="AlphaFoldDB" id="A0A1G9Q3Y6"/>